<sequence>MSGIESYNLFGEYADLPDVVHCETIEVRSSIHDWALKPHRHGRLHQFLFLDSGHADARFDASEITLGPDTVANVPTGCVHSYRFTPGSTGWVVTVASEVLDEWLAEGEGLRPLLSRPAQIDGNDRLRAVTRAIFTEHEGRDFGRAHALRAQVALLAGLVARGIAAGREEDTAPDSSLQRQFEALVEAHFTEHFAVSDYAARLAVTPTHLSRVMRRATGQPASAVIEERIVREARRNLAYSNLTVAEIAYALGYQDPAYFSRVFSRATGQSPRAFRQQIDTSGSPR</sequence>
<dbReference type="EMBL" id="JAHUZE010000001">
    <property type="protein sequence ID" value="MBV7378131.1"/>
    <property type="molecule type" value="Genomic_DNA"/>
</dbReference>
<protein>
    <submittedName>
        <fullName evidence="3">Helix-turn-helix domain-containing protein</fullName>
    </submittedName>
</protein>
<reference evidence="3 4" key="1">
    <citation type="submission" date="2021-05" db="EMBL/GenBank/DDBJ databases">
        <title>Culturable bacteria isolated from Daya Bay.</title>
        <authorList>
            <person name="Zheng W."/>
            <person name="Yu S."/>
            <person name="Huang Y."/>
        </authorList>
    </citation>
    <scope>NUCLEOTIDE SEQUENCE [LARGE SCALE GENOMIC DNA]</scope>
    <source>
        <strain evidence="3 4">DP4N28-5</strain>
    </source>
</reference>
<dbReference type="InterPro" id="IPR018060">
    <property type="entry name" value="HTH_AraC"/>
</dbReference>
<feature type="domain" description="HTH araC/xylS-type" evidence="2">
    <location>
        <begin position="179"/>
        <end position="277"/>
    </location>
</feature>
<dbReference type="SMART" id="SM00342">
    <property type="entry name" value="HTH_ARAC"/>
    <property type="match status" value="1"/>
</dbReference>
<keyword evidence="1" id="KW-0238">DNA-binding</keyword>
<keyword evidence="4" id="KW-1185">Reference proteome</keyword>
<evidence type="ECO:0000259" key="2">
    <source>
        <dbReference type="PROSITE" id="PS01124"/>
    </source>
</evidence>
<dbReference type="PANTHER" id="PTHR43280:SF32">
    <property type="entry name" value="TRANSCRIPTIONAL REGULATORY PROTEIN"/>
    <property type="match status" value="1"/>
</dbReference>
<dbReference type="Proteomes" id="UP000756530">
    <property type="component" value="Unassembled WGS sequence"/>
</dbReference>
<proteinExistence type="predicted"/>
<evidence type="ECO:0000256" key="1">
    <source>
        <dbReference type="ARBA" id="ARBA00023125"/>
    </source>
</evidence>
<comment type="caution">
    <text evidence="3">The sequence shown here is derived from an EMBL/GenBank/DDBJ whole genome shotgun (WGS) entry which is preliminary data.</text>
</comment>
<dbReference type="PROSITE" id="PS01124">
    <property type="entry name" value="HTH_ARAC_FAMILY_2"/>
    <property type="match status" value="1"/>
</dbReference>
<dbReference type="InterPro" id="IPR047264">
    <property type="entry name" value="Cupin_HpaA-like_N"/>
</dbReference>
<dbReference type="InterPro" id="IPR003313">
    <property type="entry name" value="AraC-bd"/>
</dbReference>
<gene>
    <name evidence="3" type="ORF">KJP28_04285</name>
</gene>
<dbReference type="Pfam" id="PF12833">
    <property type="entry name" value="HTH_18"/>
    <property type="match status" value="1"/>
</dbReference>
<name>A0ABS6T0Q3_9RHOB</name>
<organism evidence="3 4">
    <name type="scientific">Maritimibacter dapengensis</name>
    <dbReference type="NCBI Taxonomy" id="2836868"/>
    <lineage>
        <taxon>Bacteria</taxon>
        <taxon>Pseudomonadati</taxon>
        <taxon>Pseudomonadota</taxon>
        <taxon>Alphaproteobacteria</taxon>
        <taxon>Rhodobacterales</taxon>
        <taxon>Roseobacteraceae</taxon>
        <taxon>Maritimibacter</taxon>
    </lineage>
</organism>
<accession>A0ABS6T0Q3</accession>
<dbReference type="CDD" id="cd06999">
    <property type="entry name" value="cupin_HpaA-like_N"/>
    <property type="match status" value="1"/>
</dbReference>
<evidence type="ECO:0000313" key="3">
    <source>
        <dbReference type="EMBL" id="MBV7378131.1"/>
    </source>
</evidence>
<dbReference type="PANTHER" id="PTHR43280">
    <property type="entry name" value="ARAC-FAMILY TRANSCRIPTIONAL REGULATOR"/>
    <property type="match status" value="1"/>
</dbReference>
<evidence type="ECO:0000313" key="4">
    <source>
        <dbReference type="Proteomes" id="UP000756530"/>
    </source>
</evidence>
<dbReference type="Pfam" id="PF02311">
    <property type="entry name" value="AraC_binding"/>
    <property type="match status" value="1"/>
</dbReference>